<feature type="transmembrane region" description="Helical" evidence="8">
    <location>
        <begin position="548"/>
        <end position="573"/>
    </location>
</feature>
<reference evidence="9 10" key="1">
    <citation type="journal article" date="2019" name="Nat. Ecol. Evol.">
        <title>Megaphylogeny resolves global patterns of mushroom evolution.</title>
        <authorList>
            <person name="Varga T."/>
            <person name="Krizsan K."/>
            <person name="Foldi C."/>
            <person name="Dima B."/>
            <person name="Sanchez-Garcia M."/>
            <person name="Sanchez-Ramirez S."/>
            <person name="Szollosi G.J."/>
            <person name="Szarkandi J.G."/>
            <person name="Papp V."/>
            <person name="Albert L."/>
            <person name="Andreopoulos W."/>
            <person name="Angelini C."/>
            <person name="Antonin V."/>
            <person name="Barry K.W."/>
            <person name="Bougher N.L."/>
            <person name="Buchanan P."/>
            <person name="Buyck B."/>
            <person name="Bense V."/>
            <person name="Catcheside P."/>
            <person name="Chovatia M."/>
            <person name="Cooper J."/>
            <person name="Damon W."/>
            <person name="Desjardin D."/>
            <person name="Finy P."/>
            <person name="Geml J."/>
            <person name="Haridas S."/>
            <person name="Hughes K."/>
            <person name="Justo A."/>
            <person name="Karasinski D."/>
            <person name="Kautmanova I."/>
            <person name="Kiss B."/>
            <person name="Kocsube S."/>
            <person name="Kotiranta H."/>
            <person name="LaButti K.M."/>
            <person name="Lechner B.E."/>
            <person name="Liimatainen K."/>
            <person name="Lipzen A."/>
            <person name="Lukacs Z."/>
            <person name="Mihaltcheva S."/>
            <person name="Morgado L.N."/>
            <person name="Niskanen T."/>
            <person name="Noordeloos M.E."/>
            <person name="Ohm R.A."/>
            <person name="Ortiz-Santana B."/>
            <person name="Ovrebo C."/>
            <person name="Racz N."/>
            <person name="Riley R."/>
            <person name="Savchenko A."/>
            <person name="Shiryaev A."/>
            <person name="Soop K."/>
            <person name="Spirin V."/>
            <person name="Szebenyi C."/>
            <person name="Tomsovsky M."/>
            <person name="Tulloss R.E."/>
            <person name="Uehling J."/>
            <person name="Grigoriev I.V."/>
            <person name="Vagvolgyi C."/>
            <person name="Papp T."/>
            <person name="Martin F.M."/>
            <person name="Miettinen O."/>
            <person name="Hibbett D.S."/>
            <person name="Nagy L.G."/>
        </authorList>
    </citation>
    <scope>NUCLEOTIDE SEQUENCE [LARGE SCALE GENOMIC DNA]</scope>
    <source>
        <strain evidence="9 10">CBS 309.79</strain>
    </source>
</reference>
<dbReference type="GO" id="GO:0035673">
    <property type="term" value="F:oligopeptide transmembrane transporter activity"/>
    <property type="evidence" value="ECO:0007669"/>
    <property type="project" value="InterPro"/>
</dbReference>
<comment type="subcellular location">
    <subcellularLocation>
        <location evidence="1">Membrane</location>
        <topology evidence="1">Multi-pass membrane protein</topology>
    </subcellularLocation>
</comment>
<dbReference type="NCBIfam" id="TIGR00728">
    <property type="entry name" value="OPT_sfam"/>
    <property type="match status" value="1"/>
</dbReference>
<feature type="transmembrane region" description="Helical" evidence="8">
    <location>
        <begin position="142"/>
        <end position="162"/>
    </location>
</feature>
<evidence type="ECO:0000313" key="10">
    <source>
        <dbReference type="Proteomes" id="UP000305067"/>
    </source>
</evidence>
<keyword evidence="4 8" id="KW-0812">Transmembrane</keyword>
<accession>A0A5C3QT05</accession>
<dbReference type="PANTHER" id="PTHR31645">
    <property type="entry name" value="OLIGOPEPTIDE TRANSPORTER YGL114W-RELATED"/>
    <property type="match status" value="1"/>
</dbReference>
<feature type="transmembrane region" description="Helical" evidence="8">
    <location>
        <begin position="75"/>
        <end position="95"/>
    </location>
</feature>
<keyword evidence="3" id="KW-0813">Transport</keyword>
<sequence>MATTTATQDVNVLHATSSLTHRTPQPSLYDEKKDTSNVESGENFSSEELGDHDVSRPFPIDEYSYDEPHQLTFRAVFVGCVLGAIVGASNIYLGLKTGFTFGPQLFGAIFGFVIVKFISRVVPESGLLGSMFGGPFGPKENCTVQSAATAAGGLGILAVSAIPAMYRMELLSPRPVDDVGKLIALTVAAGFFGVFFVIPLRKYYVVRQKLTFPTPAATAITIRSLHQGTKGAVAARKKALALLISFVLVFCFKVMTGYAPGILYDWHIGWTLYRLGFTSIIALENYGWFIEFTPAFFGAGMLSGMNASWSFFGGSILAWAIIQPSLIATGKAVGVPASEEFPLMSYNALVFADPDDYVNAPSPRYWLLWPGVLIMLAYSFADVTLSMIPIVRDMRRSGALNFNVKSWFKNSSPDEDDEDETPLEDRIPTLWWVGGLIVSIIVCCAIMATMFHYNVGEVLLALLLGFFFSFIGVQSSGYTDINPVSTVAKASQLIFGGIGKGTAMPIKEAQIFNLTAGIISGGAAAQAVDMTGDLKTGYLLRAKPRTQFVAQLCGAIVATFLTVGLFILFTTASPCIITGETPCPYGAPSVAAWYAVAVAVSAPKLPIPPSSGYTAIGLAIFSVLQLIVRTYWIPKKYWKYLPNWNAIGLAFVVPQTFYSIAMAAGATFNMIWMRRNPASFEMFMFAISAGMLAGEGLGGVFQALLAIIGVDGGKYGTAIGCPGMEFCG</sequence>
<proteinExistence type="inferred from homology"/>
<keyword evidence="5 8" id="KW-1133">Transmembrane helix</keyword>
<comment type="similarity">
    <text evidence="2">Belongs to the oligopeptide OPT transporter family.</text>
</comment>
<evidence type="ECO:0000256" key="3">
    <source>
        <dbReference type="ARBA" id="ARBA00022448"/>
    </source>
</evidence>
<dbReference type="Pfam" id="PF03169">
    <property type="entry name" value="OPT"/>
    <property type="match status" value="1"/>
</dbReference>
<dbReference type="InterPro" id="IPR045035">
    <property type="entry name" value="YSL-like"/>
</dbReference>
<feature type="compositionally biased region" description="Polar residues" evidence="7">
    <location>
        <begin position="37"/>
        <end position="46"/>
    </location>
</feature>
<dbReference type="PANTHER" id="PTHR31645:SF3">
    <property type="entry name" value="OLIGOPEPTIDE TRANSPORTER"/>
    <property type="match status" value="1"/>
</dbReference>
<feature type="transmembrane region" description="Helical" evidence="8">
    <location>
        <begin position="182"/>
        <end position="200"/>
    </location>
</feature>
<dbReference type="AlphaFoldDB" id="A0A5C3QT05"/>
<evidence type="ECO:0000313" key="9">
    <source>
        <dbReference type="EMBL" id="TFL04478.1"/>
    </source>
</evidence>
<protein>
    <submittedName>
        <fullName evidence="9">OPT oligopeptide transporter</fullName>
    </submittedName>
</protein>
<feature type="transmembrane region" description="Helical" evidence="8">
    <location>
        <begin position="683"/>
        <end position="708"/>
    </location>
</feature>
<organism evidence="9 10">
    <name type="scientific">Pterulicium gracile</name>
    <dbReference type="NCBI Taxonomy" id="1884261"/>
    <lineage>
        <taxon>Eukaryota</taxon>
        <taxon>Fungi</taxon>
        <taxon>Dikarya</taxon>
        <taxon>Basidiomycota</taxon>
        <taxon>Agaricomycotina</taxon>
        <taxon>Agaricomycetes</taxon>
        <taxon>Agaricomycetidae</taxon>
        <taxon>Agaricales</taxon>
        <taxon>Pleurotineae</taxon>
        <taxon>Pterulaceae</taxon>
        <taxon>Pterulicium</taxon>
    </lineage>
</organism>
<dbReference type="OrthoDB" id="77405at2759"/>
<name>A0A5C3QT05_9AGAR</name>
<dbReference type="GO" id="GO:0000329">
    <property type="term" value="C:fungal-type vacuole membrane"/>
    <property type="evidence" value="ECO:0007669"/>
    <property type="project" value="TreeGrafter"/>
</dbReference>
<feature type="transmembrane region" description="Helical" evidence="8">
    <location>
        <begin position="239"/>
        <end position="259"/>
    </location>
</feature>
<evidence type="ECO:0000256" key="4">
    <source>
        <dbReference type="ARBA" id="ARBA00022692"/>
    </source>
</evidence>
<evidence type="ECO:0000256" key="6">
    <source>
        <dbReference type="ARBA" id="ARBA00023136"/>
    </source>
</evidence>
<feature type="transmembrane region" description="Helical" evidence="8">
    <location>
        <begin position="366"/>
        <end position="388"/>
    </location>
</feature>
<keyword evidence="10" id="KW-1185">Reference proteome</keyword>
<feature type="transmembrane region" description="Helical" evidence="8">
    <location>
        <begin position="296"/>
        <end position="322"/>
    </location>
</feature>
<feature type="region of interest" description="Disordered" evidence="7">
    <location>
        <begin position="21"/>
        <end position="51"/>
    </location>
</feature>
<feature type="transmembrane region" description="Helical" evidence="8">
    <location>
        <begin position="615"/>
        <end position="634"/>
    </location>
</feature>
<keyword evidence="6 8" id="KW-0472">Membrane</keyword>
<dbReference type="STRING" id="1884261.A0A5C3QT05"/>
<evidence type="ECO:0000256" key="2">
    <source>
        <dbReference type="ARBA" id="ARBA00008807"/>
    </source>
</evidence>
<dbReference type="Proteomes" id="UP000305067">
    <property type="component" value="Unassembled WGS sequence"/>
</dbReference>
<evidence type="ECO:0000256" key="8">
    <source>
        <dbReference type="SAM" id="Phobius"/>
    </source>
</evidence>
<feature type="transmembrane region" description="Helical" evidence="8">
    <location>
        <begin position="101"/>
        <end position="122"/>
    </location>
</feature>
<evidence type="ECO:0000256" key="5">
    <source>
        <dbReference type="ARBA" id="ARBA00022989"/>
    </source>
</evidence>
<feature type="transmembrane region" description="Helical" evidence="8">
    <location>
        <begin position="271"/>
        <end position="289"/>
    </location>
</feature>
<evidence type="ECO:0000256" key="1">
    <source>
        <dbReference type="ARBA" id="ARBA00004141"/>
    </source>
</evidence>
<feature type="transmembrane region" description="Helical" evidence="8">
    <location>
        <begin position="646"/>
        <end position="671"/>
    </location>
</feature>
<feature type="transmembrane region" description="Helical" evidence="8">
    <location>
        <begin position="430"/>
        <end position="453"/>
    </location>
</feature>
<dbReference type="EMBL" id="ML178818">
    <property type="protein sequence ID" value="TFL04478.1"/>
    <property type="molecule type" value="Genomic_DNA"/>
</dbReference>
<gene>
    <name evidence="9" type="ORF">BDV98DRAFT_562296</name>
</gene>
<feature type="transmembrane region" description="Helical" evidence="8">
    <location>
        <begin position="459"/>
        <end position="479"/>
    </location>
</feature>
<evidence type="ECO:0000256" key="7">
    <source>
        <dbReference type="SAM" id="MobiDB-lite"/>
    </source>
</evidence>
<dbReference type="InterPro" id="IPR004813">
    <property type="entry name" value="OPT"/>
</dbReference>